<dbReference type="Gene3D" id="2.120.10.80">
    <property type="entry name" value="Kelch-type beta propeller"/>
    <property type="match status" value="3"/>
</dbReference>
<feature type="signal peptide" evidence="4">
    <location>
        <begin position="1"/>
        <end position="21"/>
    </location>
</feature>
<proteinExistence type="predicted"/>
<feature type="domain" description="Chitin-binding type-2" evidence="5">
    <location>
        <begin position="379"/>
        <end position="435"/>
    </location>
</feature>
<keyword evidence="2" id="KW-0677">Repeat</keyword>
<keyword evidence="1" id="KW-0880">Kelch repeat</keyword>
<protein>
    <submittedName>
        <fullName evidence="6">Putative chitinase 3</fullName>
    </submittedName>
</protein>
<evidence type="ECO:0000256" key="1">
    <source>
        <dbReference type="ARBA" id="ARBA00022441"/>
    </source>
</evidence>
<accession>A0A226EBT4</accession>
<comment type="caution">
    <text evidence="6">The sequence shown here is derived from an EMBL/GenBank/DDBJ whole genome shotgun (WGS) entry which is preliminary data.</text>
</comment>
<sequence>MDTLADFALVLLVFGISTISSQKLESSIDKNRNAHTYEPPMTAIPAGKLPMPLYRPMVSYDKSDSSIYIFGGVREERYQNQILRYDIATSTTTYVGNIPGFGWIYEGAVQLARPGEFFYFGGDNSQNSQAYKFNRESNHTIKVADLPRSVNSVTTVIRESSSAEVILFGGNGKRDGVLKFDLETFESSEIGSLPSQCTGNPTSVLVEDKAHIFCQSFNSTSNDSGSLLVMNLNFMDSQTILMGWPRVDHPQSAIFNGQHIYIIGGYFALQGLSTNGMIKVDPMTHLWTFVPLNDMPIRNQEYFYKQPPTAVYVEEMNRIYMIGGVSMHKVIGDTSYHDDVWYVDLNPAQTSSTTNNPPPSSPDSSTYAPTTTTTLSPDTFNCNNRTDGYYPHSLDCTLYLVCYDGLAEVRPCPRPFNFDPLLRLCRPPEVVDCLATTLYAVHMETKLPKVLHSITVFYDGEDSIYLFGGTSLNSYQSDVIMYDIPSGSLTNIGSMPYLVHGATSYGDGVGNILTFGGAGFGEYVMKGETNTVEKYE</sequence>
<dbReference type="InterPro" id="IPR015915">
    <property type="entry name" value="Kelch-typ_b-propeller"/>
</dbReference>
<dbReference type="PROSITE" id="PS50940">
    <property type="entry name" value="CHIT_BIND_II"/>
    <property type="match status" value="1"/>
</dbReference>
<dbReference type="OrthoDB" id="6020543at2759"/>
<dbReference type="Proteomes" id="UP000198287">
    <property type="component" value="Unassembled WGS sequence"/>
</dbReference>
<keyword evidence="4" id="KW-0732">Signal</keyword>
<keyword evidence="7" id="KW-1185">Reference proteome</keyword>
<organism evidence="6 7">
    <name type="scientific">Folsomia candida</name>
    <name type="common">Springtail</name>
    <dbReference type="NCBI Taxonomy" id="158441"/>
    <lineage>
        <taxon>Eukaryota</taxon>
        <taxon>Metazoa</taxon>
        <taxon>Ecdysozoa</taxon>
        <taxon>Arthropoda</taxon>
        <taxon>Hexapoda</taxon>
        <taxon>Collembola</taxon>
        <taxon>Entomobryomorpha</taxon>
        <taxon>Isotomoidea</taxon>
        <taxon>Isotomidae</taxon>
        <taxon>Proisotominae</taxon>
        <taxon>Folsomia</taxon>
    </lineage>
</organism>
<dbReference type="InterPro" id="IPR002557">
    <property type="entry name" value="Chitin-bd_dom"/>
</dbReference>
<name>A0A226EBT4_FOLCA</name>
<dbReference type="SUPFAM" id="SSF50965">
    <property type="entry name" value="Galactose oxidase, central domain"/>
    <property type="match status" value="2"/>
</dbReference>
<dbReference type="PANTHER" id="PTHR24412:SF489">
    <property type="entry name" value="RING FINGER DOMAIN AND KELCH REPEAT-CONTAINING PROTEIN DDB_G0271372"/>
    <property type="match status" value="1"/>
</dbReference>
<dbReference type="SMART" id="SM00494">
    <property type="entry name" value="ChtBD2"/>
    <property type="match status" value="1"/>
</dbReference>
<evidence type="ECO:0000313" key="7">
    <source>
        <dbReference type="Proteomes" id="UP000198287"/>
    </source>
</evidence>
<gene>
    <name evidence="6" type="ORF">Fcan01_11261</name>
</gene>
<evidence type="ECO:0000256" key="3">
    <source>
        <dbReference type="SAM" id="MobiDB-lite"/>
    </source>
</evidence>
<dbReference type="PANTHER" id="PTHR24412">
    <property type="entry name" value="KELCH PROTEIN"/>
    <property type="match status" value="1"/>
</dbReference>
<dbReference type="Gene3D" id="2.170.140.10">
    <property type="entry name" value="Chitin binding domain"/>
    <property type="match status" value="1"/>
</dbReference>
<dbReference type="Pfam" id="PF01344">
    <property type="entry name" value="Kelch_1"/>
    <property type="match status" value="1"/>
</dbReference>
<dbReference type="EMBL" id="LNIX01000005">
    <property type="protein sequence ID" value="OXA55003.1"/>
    <property type="molecule type" value="Genomic_DNA"/>
</dbReference>
<dbReference type="AlphaFoldDB" id="A0A226EBT4"/>
<dbReference type="InterPro" id="IPR006652">
    <property type="entry name" value="Kelch_1"/>
</dbReference>
<evidence type="ECO:0000313" key="6">
    <source>
        <dbReference type="EMBL" id="OXA55003.1"/>
    </source>
</evidence>
<dbReference type="GO" id="GO:0008061">
    <property type="term" value="F:chitin binding"/>
    <property type="evidence" value="ECO:0007669"/>
    <property type="project" value="InterPro"/>
</dbReference>
<evidence type="ECO:0000256" key="4">
    <source>
        <dbReference type="SAM" id="SignalP"/>
    </source>
</evidence>
<reference evidence="6 7" key="1">
    <citation type="submission" date="2015-12" db="EMBL/GenBank/DDBJ databases">
        <title>The genome of Folsomia candida.</title>
        <authorList>
            <person name="Faddeeva A."/>
            <person name="Derks M.F."/>
            <person name="Anvar Y."/>
            <person name="Smit S."/>
            <person name="Van Straalen N."/>
            <person name="Roelofs D."/>
        </authorList>
    </citation>
    <scope>NUCLEOTIDE SEQUENCE [LARGE SCALE GENOMIC DNA]</scope>
    <source>
        <strain evidence="6 7">VU population</strain>
        <tissue evidence="6">Whole body</tissue>
    </source>
</reference>
<feature type="compositionally biased region" description="Low complexity" evidence="3">
    <location>
        <begin position="362"/>
        <end position="372"/>
    </location>
</feature>
<dbReference type="InterPro" id="IPR036508">
    <property type="entry name" value="Chitin-bd_dom_sf"/>
</dbReference>
<feature type="chain" id="PRO_5012759358" evidence="4">
    <location>
        <begin position="22"/>
        <end position="536"/>
    </location>
</feature>
<evidence type="ECO:0000259" key="5">
    <source>
        <dbReference type="PROSITE" id="PS50940"/>
    </source>
</evidence>
<dbReference type="Pfam" id="PF01607">
    <property type="entry name" value="CBM_14"/>
    <property type="match status" value="1"/>
</dbReference>
<dbReference type="InterPro" id="IPR011043">
    <property type="entry name" value="Gal_Oxase/kelch_b-propeller"/>
</dbReference>
<dbReference type="SUPFAM" id="SSF57625">
    <property type="entry name" value="Invertebrate chitin-binding proteins"/>
    <property type="match status" value="1"/>
</dbReference>
<evidence type="ECO:0000256" key="2">
    <source>
        <dbReference type="ARBA" id="ARBA00022737"/>
    </source>
</evidence>
<dbReference type="GO" id="GO:0005576">
    <property type="term" value="C:extracellular region"/>
    <property type="evidence" value="ECO:0007669"/>
    <property type="project" value="InterPro"/>
</dbReference>
<feature type="region of interest" description="Disordered" evidence="3">
    <location>
        <begin position="349"/>
        <end position="372"/>
    </location>
</feature>